<keyword evidence="3" id="KW-1185">Reference proteome</keyword>
<dbReference type="Proteomes" id="UP000288246">
    <property type="component" value="Unassembled WGS sequence"/>
</dbReference>
<dbReference type="InterPro" id="IPR050765">
    <property type="entry name" value="Riboflavin_Biosynth_HTPR"/>
</dbReference>
<dbReference type="InterPro" id="IPR002734">
    <property type="entry name" value="RibDG_C"/>
</dbReference>
<dbReference type="OrthoDB" id="7949219at2"/>
<organism evidence="2 3">
    <name type="scientific">Cellulomonas algicola</name>
    <dbReference type="NCBI Taxonomy" id="2071633"/>
    <lineage>
        <taxon>Bacteria</taxon>
        <taxon>Bacillati</taxon>
        <taxon>Actinomycetota</taxon>
        <taxon>Actinomycetes</taxon>
        <taxon>Micrococcales</taxon>
        <taxon>Cellulomonadaceae</taxon>
        <taxon>Cellulomonas</taxon>
    </lineage>
</organism>
<proteinExistence type="predicted"/>
<comment type="caution">
    <text evidence="2">The sequence shown here is derived from an EMBL/GenBank/DDBJ whole genome shotgun (WGS) entry which is preliminary data.</text>
</comment>
<feature type="domain" description="Bacterial bifunctional deaminase-reductase C-terminal" evidence="1">
    <location>
        <begin position="8"/>
        <end position="177"/>
    </location>
</feature>
<evidence type="ECO:0000313" key="3">
    <source>
        <dbReference type="Proteomes" id="UP000288246"/>
    </source>
</evidence>
<dbReference type="RefSeq" id="WP_124342356.1">
    <property type="nucleotide sequence ID" value="NZ_BHYL01000097.1"/>
</dbReference>
<evidence type="ECO:0000313" key="2">
    <source>
        <dbReference type="EMBL" id="GCD19825.1"/>
    </source>
</evidence>
<gene>
    <name evidence="2" type="ORF">CTKZ_13870</name>
</gene>
<dbReference type="SUPFAM" id="SSF53597">
    <property type="entry name" value="Dihydrofolate reductase-like"/>
    <property type="match status" value="1"/>
</dbReference>
<dbReference type="EMBL" id="BHYL01000097">
    <property type="protein sequence ID" value="GCD19825.1"/>
    <property type="molecule type" value="Genomic_DNA"/>
</dbReference>
<evidence type="ECO:0000259" key="1">
    <source>
        <dbReference type="Pfam" id="PF01872"/>
    </source>
</evidence>
<dbReference type="InterPro" id="IPR024072">
    <property type="entry name" value="DHFR-like_dom_sf"/>
</dbReference>
<protein>
    <submittedName>
        <fullName evidence="2">Deaminase</fullName>
    </submittedName>
</protein>
<dbReference type="Pfam" id="PF01872">
    <property type="entry name" value="RibD_C"/>
    <property type="match status" value="1"/>
</dbReference>
<dbReference type="GO" id="GO:0008703">
    <property type="term" value="F:5-amino-6-(5-phosphoribosylamino)uracil reductase activity"/>
    <property type="evidence" value="ECO:0007669"/>
    <property type="project" value="InterPro"/>
</dbReference>
<dbReference type="PANTHER" id="PTHR38011">
    <property type="entry name" value="DIHYDROFOLATE REDUCTASE FAMILY PROTEIN (AFU_ORTHOLOGUE AFUA_8G06820)"/>
    <property type="match status" value="1"/>
</dbReference>
<dbReference type="Gene3D" id="3.40.430.10">
    <property type="entry name" value="Dihydrofolate Reductase, subunit A"/>
    <property type="match status" value="1"/>
</dbReference>
<dbReference type="AlphaFoldDB" id="A0A401UYY6"/>
<reference evidence="2 3" key="1">
    <citation type="submission" date="2018-11" db="EMBL/GenBank/DDBJ databases">
        <title>Draft genome sequence of Cellulomonas takizawaensis strain TKZ-21.</title>
        <authorList>
            <person name="Yamamura H."/>
            <person name="Hayashi T."/>
            <person name="Hamada M."/>
            <person name="Serisawa Y."/>
            <person name="Matsuyama K."/>
            <person name="Nakagawa Y."/>
            <person name="Otoguro M."/>
            <person name="Yanagida F."/>
            <person name="Hayakawa M."/>
        </authorList>
    </citation>
    <scope>NUCLEOTIDE SEQUENCE [LARGE SCALE GENOMIC DNA]</scope>
    <source>
        <strain evidence="2 3">TKZ-21</strain>
    </source>
</reference>
<sequence length="185" mass="20387">MALLYAGITSLDGYTADATGAFDWARPPDDVHAYVNDLERPVGTYLYGRRMYEVMQFWETAHTLPDAPDVILDYAAVWQDTDKVVYSSTLDAVTTARTRLARTFDPVDVRALVEDSPADVSIGGPTLAAHALRAGLVDEVLLFVVPVVVGGGTRFLPDGLRLDTRLVEERTFSEGVVHLRYARRA</sequence>
<accession>A0A401UYY6</accession>
<dbReference type="GO" id="GO:0009231">
    <property type="term" value="P:riboflavin biosynthetic process"/>
    <property type="evidence" value="ECO:0007669"/>
    <property type="project" value="InterPro"/>
</dbReference>
<name>A0A401UYY6_9CELL</name>
<dbReference type="PANTHER" id="PTHR38011:SF11">
    <property type="entry name" value="2,5-DIAMINO-6-RIBOSYLAMINO-4(3H)-PYRIMIDINONE 5'-PHOSPHATE REDUCTASE"/>
    <property type="match status" value="1"/>
</dbReference>